<dbReference type="AlphaFoldDB" id="H0G197"/>
<gene>
    <name evidence="1" type="ORF">SM0020_16161</name>
</gene>
<evidence type="ECO:0000313" key="2">
    <source>
        <dbReference type="Proteomes" id="UP000004038"/>
    </source>
</evidence>
<organism evidence="1 2">
    <name type="scientific">Sinorhizobium meliloti CCNWSX0020</name>
    <dbReference type="NCBI Taxonomy" id="1107881"/>
    <lineage>
        <taxon>Bacteria</taxon>
        <taxon>Pseudomonadati</taxon>
        <taxon>Pseudomonadota</taxon>
        <taxon>Alphaproteobacteria</taxon>
        <taxon>Hyphomicrobiales</taxon>
        <taxon>Rhizobiaceae</taxon>
        <taxon>Sinorhizobium/Ensifer group</taxon>
        <taxon>Sinorhizobium</taxon>
    </lineage>
</organism>
<reference evidence="1 2" key="1">
    <citation type="journal article" date="2012" name="J. Bacteriol.">
        <title>Draft Genome Sequence of Sinorhizobium meliloti CCNWSX0020, a Nitrogen-Fixing Symbiont with Copper Tolerance Capability Isolated from Lead-Zinc Mine Tailings.</title>
        <authorList>
            <person name="Li Z."/>
            <person name="Ma Z."/>
            <person name="Hao X."/>
            <person name="Wei G."/>
        </authorList>
    </citation>
    <scope>NUCLEOTIDE SEQUENCE [LARGE SCALE GENOMIC DNA]</scope>
    <source>
        <strain evidence="1 2">CCNWSX0020</strain>
    </source>
</reference>
<sequence length="72" mass="7964">MLHVSGSTAIRRHAAGADGVMPAFACLFVSRPSQEVRPFRRRAYARAEPLRIRECVPIADEECSGIKGLERP</sequence>
<proteinExistence type="predicted"/>
<dbReference type="EMBL" id="AGVV01000030">
    <property type="protein sequence ID" value="EHK76869.1"/>
    <property type="molecule type" value="Genomic_DNA"/>
</dbReference>
<name>H0G197_RHIML</name>
<protein>
    <submittedName>
        <fullName evidence="1">Uncharacterized protein</fullName>
    </submittedName>
</protein>
<accession>H0G197</accession>
<evidence type="ECO:0000313" key="1">
    <source>
        <dbReference type="EMBL" id="EHK76869.1"/>
    </source>
</evidence>
<dbReference type="Proteomes" id="UP000004038">
    <property type="component" value="Unassembled WGS sequence"/>
</dbReference>